<comment type="caution">
    <text evidence="7">The sequence shown here is derived from an EMBL/GenBank/DDBJ whole genome shotgun (WGS) entry which is preliminary data.</text>
</comment>
<evidence type="ECO:0000313" key="7">
    <source>
        <dbReference type="EMBL" id="RNI19515.1"/>
    </source>
</evidence>
<protein>
    <submittedName>
        <fullName evidence="7">TetR/AcrR family transcriptional regulator</fullName>
    </submittedName>
</protein>
<dbReference type="SUPFAM" id="SSF48498">
    <property type="entry name" value="Tetracyclin repressor-like, C-terminal domain"/>
    <property type="match status" value="1"/>
</dbReference>
<dbReference type="SUPFAM" id="SSF46689">
    <property type="entry name" value="Homeodomain-like"/>
    <property type="match status" value="1"/>
</dbReference>
<evidence type="ECO:0000256" key="2">
    <source>
        <dbReference type="ARBA" id="ARBA00023125"/>
    </source>
</evidence>
<dbReference type="PROSITE" id="PS50977">
    <property type="entry name" value="HTH_TETR_2"/>
    <property type="match status" value="1"/>
</dbReference>
<name>A0A3M9M301_9MICO</name>
<evidence type="ECO:0000259" key="6">
    <source>
        <dbReference type="PROSITE" id="PS50977"/>
    </source>
</evidence>
<evidence type="ECO:0000256" key="5">
    <source>
        <dbReference type="SAM" id="MobiDB-lite"/>
    </source>
</evidence>
<dbReference type="PANTHER" id="PTHR30055">
    <property type="entry name" value="HTH-TYPE TRANSCRIPTIONAL REGULATOR RUTR"/>
    <property type="match status" value="1"/>
</dbReference>
<dbReference type="Gene3D" id="1.10.357.10">
    <property type="entry name" value="Tetracycline Repressor, domain 2"/>
    <property type="match status" value="1"/>
</dbReference>
<keyword evidence="2 4" id="KW-0238">DNA-binding</keyword>
<keyword evidence="1" id="KW-0805">Transcription regulation</keyword>
<evidence type="ECO:0000256" key="1">
    <source>
        <dbReference type="ARBA" id="ARBA00023015"/>
    </source>
</evidence>
<dbReference type="InterPro" id="IPR041678">
    <property type="entry name" value="TetR_C_16"/>
</dbReference>
<feature type="domain" description="HTH tetR-type" evidence="6">
    <location>
        <begin position="32"/>
        <end position="92"/>
    </location>
</feature>
<feature type="DNA-binding region" description="H-T-H motif" evidence="4">
    <location>
        <begin position="55"/>
        <end position="74"/>
    </location>
</feature>
<dbReference type="Pfam" id="PF17920">
    <property type="entry name" value="TetR_C_16"/>
    <property type="match status" value="1"/>
</dbReference>
<evidence type="ECO:0000313" key="8">
    <source>
        <dbReference type="Proteomes" id="UP000271678"/>
    </source>
</evidence>
<feature type="region of interest" description="Disordered" evidence="5">
    <location>
        <begin position="1"/>
        <end position="33"/>
    </location>
</feature>
<evidence type="ECO:0000256" key="3">
    <source>
        <dbReference type="ARBA" id="ARBA00023163"/>
    </source>
</evidence>
<dbReference type="AlphaFoldDB" id="A0A3M9M301"/>
<proteinExistence type="predicted"/>
<dbReference type="InterPro" id="IPR050109">
    <property type="entry name" value="HTH-type_TetR-like_transc_reg"/>
</dbReference>
<dbReference type="Proteomes" id="UP000271678">
    <property type="component" value="Unassembled WGS sequence"/>
</dbReference>
<organism evidence="7 8">
    <name type="scientific">Flexivirga caeni</name>
    <dbReference type="NCBI Taxonomy" id="2294115"/>
    <lineage>
        <taxon>Bacteria</taxon>
        <taxon>Bacillati</taxon>
        <taxon>Actinomycetota</taxon>
        <taxon>Actinomycetes</taxon>
        <taxon>Micrococcales</taxon>
        <taxon>Dermacoccaceae</taxon>
        <taxon>Flexivirga</taxon>
    </lineage>
</organism>
<evidence type="ECO:0000256" key="4">
    <source>
        <dbReference type="PROSITE-ProRule" id="PRU00335"/>
    </source>
</evidence>
<dbReference type="InterPro" id="IPR036271">
    <property type="entry name" value="Tet_transcr_reg_TetR-rel_C_sf"/>
</dbReference>
<accession>A0A3M9M301</accession>
<dbReference type="InterPro" id="IPR009057">
    <property type="entry name" value="Homeodomain-like_sf"/>
</dbReference>
<gene>
    <name evidence="7" type="ORF">EFY87_16930</name>
</gene>
<dbReference type="GO" id="GO:0003700">
    <property type="term" value="F:DNA-binding transcription factor activity"/>
    <property type="evidence" value="ECO:0007669"/>
    <property type="project" value="TreeGrafter"/>
</dbReference>
<dbReference type="PRINTS" id="PR00455">
    <property type="entry name" value="HTHTETR"/>
</dbReference>
<keyword evidence="3" id="KW-0804">Transcription</keyword>
<dbReference type="InterPro" id="IPR001647">
    <property type="entry name" value="HTH_TetR"/>
</dbReference>
<dbReference type="GO" id="GO:0000976">
    <property type="term" value="F:transcription cis-regulatory region binding"/>
    <property type="evidence" value="ECO:0007669"/>
    <property type="project" value="TreeGrafter"/>
</dbReference>
<dbReference type="Gene3D" id="1.10.10.60">
    <property type="entry name" value="Homeodomain-like"/>
    <property type="match status" value="1"/>
</dbReference>
<keyword evidence="8" id="KW-1185">Reference proteome</keyword>
<dbReference type="Pfam" id="PF00440">
    <property type="entry name" value="TetR_N"/>
    <property type="match status" value="1"/>
</dbReference>
<sequence length="215" mass="23618">MCGTHLNHMVRLGEVSTSQPSPQRRPPSHDPEGRRADVLAAARRLFARHGYAQTSIRAIAQEADVNHALVVTYFGGKESLFMEAVGRFHIPPAALQGSTEGMGLRIAQAYMDRWEQMADDDPWLALVRSSLSHEASYELLQTELEAQQTVPLRHALGDTTEGRQRSAMVECLIAGMILTRYIYRLQPAASLPAAAFKAAFGNALQQAITGPLPTR</sequence>
<dbReference type="PANTHER" id="PTHR30055:SF234">
    <property type="entry name" value="HTH-TYPE TRANSCRIPTIONAL REGULATOR BETI"/>
    <property type="match status" value="1"/>
</dbReference>
<reference evidence="7 8" key="1">
    <citation type="submission" date="2018-11" db="EMBL/GenBank/DDBJ databases">
        <title>Draft genome of Simplicispira Flexivirga sp. BO-16.</title>
        <authorList>
            <person name="Im W.T."/>
        </authorList>
    </citation>
    <scope>NUCLEOTIDE SEQUENCE [LARGE SCALE GENOMIC DNA]</scope>
    <source>
        <strain evidence="7 8">BO-16</strain>
    </source>
</reference>
<dbReference type="EMBL" id="RJJQ01000020">
    <property type="protein sequence ID" value="RNI19515.1"/>
    <property type="molecule type" value="Genomic_DNA"/>
</dbReference>